<dbReference type="RefSeq" id="WP_171112789.1">
    <property type="nucleotide sequence ID" value="NZ_CP053097.1"/>
</dbReference>
<dbReference type="AlphaFoldDB" id="A0A6M4JAT6"/>
<feature type="coiled-coil region" evidence="1">
    <location>
        <begin position="328"/>
        <end position="382"/>
    </location>
</feature>
<proteinExistence type="predicted"/>
<keyword evidence="1" id="KW-0175">Coiled coil</keyword>
<dbReference type="KEGG" id="mmio:HLA92_01370"/>
<dbReference type="Proteomes" id="UP000502118">
    <property type="component" value="Chromosome"/>
</dbReference>
<organism evidence="3 4">
    <name type="scientific">Mycoplasma miroungirhinis</name>
    <dbReference type="NCBI Taxonomy" id="754516"/>
    <lineage>
        <taxon>Bacteria</taxon>
        <taxon>Bacillati</taxon>
        <taxon>Mycoplasmatota</taxon>
        <taxon>Mollicutes</taxon>
        <taxon>Mycoplasmataceae</taxon>
        <taxon>Mycoplasma</taxon>
    </lineage>
</organism>
<protein>
    <recommendedName>
        <fullName evidence="5">Septation ring formation regulator</fullName>
    </recommendedName>
</protein>
<keyword evidence="4" id="KW-1185">Reference proteome</keyword>
<evidence type="ECO:0000256" key="1">
    <source>
        <dbReference type="SAM" id="Coils"/>
    </source>
</evidence>
<feature type="transmembrane region" description="Helical" evidence="2">
    <location>
        <begin position="6"/>
        <end position="28"/>
    </location>
</feature>
<evidence type="ECO:0000256" key="2">
    <source>
        <dbReference type="SAM" id="Phobius"/>
    </source>
</evidence>
<evidence type="ECO:0008006" key="5">
    <source>
        <dbReference type="Google" id="ProtNLM"/>
    </source>
</evidence>
<accession>A0A6M4JAT6</accession>
<gene>
    <name evidence="3" type="ORF">HLA92_01370</name>
</gene>
<name>A0A6M4JAT6_9MOLU</name>
<reference evidence="3 4" key="1">
    <citation type="submission" date="2020-05" db="EMBL/GenBank/DDBJ databases">
        <title>Novel Mycoplasma species detected in Mirounga angustirostris (northern elephant seal) from the USA.</title>
        <authorList>
            <person name="Volokhov D.V."/>
        </authorList>
    </citation>
    <scope>NUCLEOTIDE SEQUENCE [LARGE SCALE GENOMIC DNA]</scope>
    <source>
        <strain evidence="3 4">Mirounga ES2806-NAS</strain>
    </source>
</reference>
<keyword evidence="2" id="KW-0812">Transmembrane</keyword>
<evidence type="ECO:0000313" key="3">
    <source>
        <dbReference type="EMBL" id="QJR44083.1"/>
    </source>
</evidence>
<evidence type="ECO:0000313" key="4">
    <source>
        <dbReference type="Proteomes" id="UP000502118"/>
    </source>
</evidence>
<sequence length="567" mass="68682">MKISLIFVILILIFLISLLTFLWFTWVFNYYKKFGIEKIILKTKKNEKTLKSFTQTLYQFELFSKNDNDFKKIYDEYVAIYTTFKAKHSKLMFSTSTLKNTIYFTFNKKILAILKELKQIDNNLRQFQKEIKELSLIERDINLFIKKRTKNTDLIIHHSRLLFSFFRKLSNFVKYSENKYEFFSSEIKFLETEWTNNYLFFQNNEFTKNSSNVNFAKLENLNLILLNYAKILNEAYGLKMFLDFKINDFFKIKNKLKLDYFQNFVNQYDIDNRLQEIENLIKNIKSLFAEKQYLKNSKNINNLFADVLQKINEMIHQFNIEEKSYKYLQNTNYNKDDIEHLLKNLDEQKQEILKNYQFFQKNNQLTNAMEQNILNYKSLEKNNFWNDFLTLISERQFTNQKMLSEILFIIKEINNQFNILKDLKNQFSPLNDVISKMKKYEFKFLVMQSEIKILNLELTEIEIQNIENIKNFNTKIKLKNQQNHYDFETLKEDIDNFVVQIQALEASIGLKIESYKLFQIFITFFNRYRSSMEEINNLCLNAEKSVESGKYFEAIDKIYKHIERQTN</sequence>
<keyword evidence="2" id="KW-1133">Transmembrane helix</keyword>
<feature type="coiled-coil region" evidence="1">
    <location>
        <begin position="110"/>
        <end position="137"/>
    </location>
</feature>
<keyword evidence="2" id="KW-0472">Membrane</keyword>
<dbReference type="EMBL" id="CP053097">
    <property type="protein sequence ID" value="QJR44083.1"/>
    <property type="molecule type" value="Genomic_DNA"/>
</dbReference>